<feature type="compositionally biased region" description="Polar residues" evidence="1">
    <location>
        <begin position="29"/>
        <end position="48"/>
    </location>
</feature>
<gene>
    <name evidence="3" type="ORF">B0T23DRAFT_185311</name>
</gene>
<dbReference type="AlphaFoldDB" id="A0AAJ0I3C7"/>
<dbReference type="GeneID" id="87870753"/>
<dbReference type="RefSeq" id="XP_062690522.1">
    <property type="nucleotide sequence ID" value="XM_062833131.1"/>
</dbReference>
<protein>
    <recommendedName>
        <fullName evidence="5">Secreted protein</fullName>
    </recommendedName>
</protein>
<evidence type="ECO:0008006" key="5">
    <source>
        <dbReference type="Google" id="ProtNLM"/>
    </source>
</evidence>
<evidence type="ECO:0000256" key="2">
    <source>
        <dbReference type="SAM" id="SignalP"/>
    </source>
</evidence>
<proteinExistence type="predicted"/>
<organism evidence="3 4">
    <name type="scientific">Neurospora hispaniola</name>
    <dbReference type="NCBI Taxonomy" id="588809"/>
    <lineage>
        <taxon>Eukaryota</taxon>
        <taxon>Fungi</taxon>
        <taxon>Dikarya</taxon>
        <taxon>Ascomycota</taxon>
        <taxon>Pezizomycotina</taxon>
        <taxon>Sordariomycetes</taxon>
        <taxon>Sordariomycetidae</taxon>
        <taxon>Sordariales</taxon>
        <taxon>Sordariaceae</taxon>
        <taxon>Neurospora</taxon>
    </lineage>
</organism>
<feature type="signal peptide" evidence="2">
    <location>
        <begin position="1"/>
        <end position="30"/>
    </location>
</feature>
<evidence type="ECO:0000313" key="4">
    <source>
        <dbReference type="Proteomes" id="UP001285908"/>
    </source>
</evidence>
<evidence type="ECO:0000256" key="1">
    <source>
        <dbReference type="SAM" id="MobiDB-lite"/>
    </source>
</evidence>
<keyword evidence="2" id="KW-0732">Signal</keyword>
<accession>A0AAJ0I3C7</accession>
<sequence>MIRPERGHLPRHVVQLVALLVVIGLVPTSGHSSPSSKIPTSVRKSQTPGPRPRTPKNRRNQFQRPARFTPHVSATGRQCPPPLNSRLLTGCTTQVVLACAQ</sequence>
<keyword evidence="4" id="KW-1185">Reference proteome</keyword>
<feature type="region of interest" description="Disordered" evidence="1">
    <location>
        <begin position="28"/>
        <end position="84"/>
    </location>
</feature>
<name>A0AAJ0I3C7_9PEZI</name>
<comment type="caution">
    <text evidence="3">The sequence shown here is derived from an EMBL/GenBank/DDBJ whole genome shotgun (WGS) entry which is preliminary data.</text>
</comment>
<dbReference type="EMBL" id="JAULSX010000006">
    <property type="protein sequence ID" value="KAK3488815.1"/>
    <property type="molecule type" value="Genomic_DNA"/>
</dbReference>
<reference evidence="3 4" key="1">
    <citation type="journal article" date="2023" name="Mol. Phylogenet. Evol.">
        <title>Genome-scale phylogeny and comparative genomics of the fungal order Sordariales.</title>
        <authorList>
            <person name="Hensen N."/>
            <person name="Bonometti L."/>
            <person name="Westerberg I."/>
            <person name="Brannstrom I.O."/>
            <person name="Guillou S."/>
            <person name="Cros-Aarteil S."/>
            <person name="Calhoun S."/>
            <person name="Haridas S."/>
            <person name="Kuo A."/>
            <person name="Mondo S."/>
            <person name="Pangilinan J."/>
            <person name="Riley R."/>
            <person name="LaButti K."/>
            <person name="Andreopoulos B."/>
            <person name="Lipzen A."/>
            <person name="Chen C."/>
            <person name="Yan M."/>
            <person name="Daum C."/>
            <person name="Ng V."/>
            <person name="Clum A."/>
            <person name="Steindorff A."/>
            <person name="Ohm R.A."/>
            <person name="Martin F."/>
            <person name="Silar P."/>
            <person name="Natvig D.O."/>
            <person name="Lalanne C."/>
            <person name="Gautier V."/>
            <person name="Ament-Velasquez S.L."/>
            <person name="Kruys A."/>
            <person name="Hutchinson M.I."/>
            <person name="Powell A.J."/>
            <person name="Barry K."/>
            <person name="Miller A.N."/>
            <person name="Grigoriev I.V."/>
            <person name="Debuchy R."/>
            <person name="Gladieux P."/>
            <person name="Hiltunen Thoren M."/>
            <person name="Johannesson H."/>
        </authorList>
    </citation>
    <scope>NUCLEOTIDE SEQUENCE [LARGE SCALE GENOMIC DNA]</scope>
    <source>
        <strain evidence="3 4">FGSC 10403</strain>
    </source>
</reference>
<evidence type="ECO:0000313" key="3">
    <source>
        <dbReference type="EMBL" id="KAK3488815.1"/>
    </source>
</evidence>
<dbReference type="Proteomes" id="UP001285908">
    <property type="component" value="Unassembled WGS sequence"/>
</dbReference>
<feature type="chain" id="PRO_5042536985" description="Secreted protein" evidence="2">
    <location>
        <begin position="31"/>
        <end position="101"/>
    </location>
</feature>